<dbReference type="PANTHER" id="PTHR30126:SF40">
    <property type="entry name" value="HTH-TYPE TRANSCRIPTIONAL REGULATOR GLTR"/>
    <property type="match status" value="1"/>
</dbReference>
<dbReference type="OrthoDB" id="9785745at2"/>
<sequence length="293" mass="33327">MTLRHLRIFAAVYQEMSITKASGKLHLAQPSVSLAIKELEEAYHIKLFDRINRRLFITEKGEAFYTYASHILDLFDEMENCMIAPDIPVGISLGSSITIGNYLVPQTVAAFRNKYPACEVTVRIQNSQQIVQAVLKNDLDLGLVEDKVRHDQLEAVPFMHDRLYFICGKDHPLAGRKMLTLEEICAYPLFLREPGSAGREITDGLLKAHQSKPKISWESVSNQALIRAVEVNPGISVMSEKLVEEDVKNGRIVILPFYPDAFERSFTLIYHKKKYITGALGELIQMFKLSWRE</sequence>
<evidence type="ECO:0000256" key="2">
    <source>
        <dbReference type="ARBA" id="ARBA00023015"/>
    </source>
</evidence>
<name>A0A2Y9BDG4_9FIRM</name>
<proteinExistence type="inferred from homology"/>
<dbReference type="EMBL" id="QGDL01000006">
    <property type="protein sequence ID" value="PWJ29489.1"/>
    <property type="molecule type" value="Genomic_DNA"/>
</dbReference>
<comment type="caution">
    <text evidence="6">The sequence shown here is derived from an EMBL/GenBank/DDBJ whole genome shotgun (WGS) entry which is preliminary data.</text>
</comment>
<evidence type="ECO:0000313" key="6">
    <source>
        <dbReference type="EMBL" id="PWJ29489.1"/>
    </source>
</evidence>
<keyword evidence="7" id="KW-1185">Reference proteome</keyword>
<dbReference type="Proteomes" id="UP000245845">
    <property type="component" value="Unassembled WGS sequence"/>
</dbReference>
<reference evidence="6 7" key="1">
    <citation type="submission" date="2018-05" db="EMBL/GenBank/DDBJ databases">
        <title>The Hungate 1000. A catalogue of reference genomes from the rumen microbiome.</title>
        <authorList>
            <person name="Kelly W."/>
        </authorList>
    </citation>
    <scope>NUCLEOTIDE SEQUENCE [LARGE SCALE GENOMIC DNA]</scope>
    <source>
        <strain evidence="6 7">NLAE-zl-C242</strain>
    </source>
</reference>
<dbReference type="RefSeq" id="WP_109731332.1">
    <property type="nucleotide sequence ID" value="NZ_BAAACK010000026.1"/>
</dbReference>
<keyword evidence="4" id="KW-0804">Transcription</keyword>
<dbReference type="SUPFAM" id="SSF46785">
    <property type="entry name" value="Winged helix' DNA-binding domain"/>
    <property type="match status" value="1"/>
</dbReference>
<evidence type="ECO:0000313" key="7">
    <source>
        <dbReference type="Proteomes" id="UP000245845"/>
    </source>
</evidence>
<dbReference type="Gene3D" id="3.40.190.290">
    <property type="match status" value="1"/>
</dbReference>
<keyword evidence="3 6" id="KW-0238">DNA-binding</keyword>
<dbReference type="InterPro" id="IPR000847">
    <property type="entry name" value="LysR_HTH_N"/>
</dbReference>
<accession>A0A2Y9BDG4</accession>
<dbReference type="CDD" id="cd08420">
    <property type="entry name" value="PBP2_CysL_like"/>
    <property type="match status" value="1"/>
</dbReference>
<evidence type="ECO:0000256" key="3">
    <source>
        <dbReference type="ARBA" id="ARBA00023125"/>
    </source>
</evidence>
<dbReference type="Pfam" id="PF03466">
    <property type="entry name" value="LysR_substrate"/>
    <property type="match status" value="1"/>
</dbReference>
<dbReference type="GO" id="GO:0000976">
    <property type="term" value="F:transcription cis-regulatory region binding"/>
    <property type="evidence" value="ECO:0007669"/>
    <property type="project" value="TreeGrafter"/>
</dbReference>
<dbReference type="GO" id="GO:0003700">
    <property type="term" value="F:DNA-binding transcription factor activity"/>
    <property type="evidence" value="ECO:0007669"/>
    <property type="project" value="InterPro"/>
</dbReference>
<dbReference type="Pfam" id="PF00126">
    <property type="entry name" value="HTH_1"/>
    <property type="match status" value="1"/>
</dbReference>
<dbReference type="InterPro" id="IPR005119">
    <property type="entry name" value="LysR_subst-bd"/>
</dbReference>
<dbReference type="PRINTS" id="PR00039">
    <property type="entry name" value="HTHLYSR"/>
</dbReference>
<dbReference type="InterPro" id="IPR036388">
    <property type="entry name" value="WH-like_DNA-bd_sf"/>
</dbReference>
<dbReference type="Gene3D" id="1.10.10.10">
    <property type="entry name" value="Winged helix-like DNA-binding domain superfamily/Winged helix DNA-binding domain"/>
    <property type="match status" value="1"/>
</dbReference>
<gene>
    <name evidence="6" type="ORF">A8806_106228</name>
</gene>
<dbReference type="FunFam" id="1.10.10.10:FF:000001">
    <property type="entry name" value="LysR family transcriptional regulator"/>
    <property type="match status" value="1"/>
</dbReference>
<evidence type="ECO:0000256" key="1">
    <source>
        <dbReference type="ARBA" id="ARBA00009437"/>
    </source>
</evidence>
<dbReference type="InterPro" id="IPR036390">
    <property type="entry name" value="WH_DNA-bd_sf"/>
</dbReference>
<feature type="domain" description="HTH lysR-type" evidence="5">
    <location>
        <begin position="1"/>
        <end position="58"/>
    </location>
</feature>
<protein>
    <submittedName>
        <fullName evidence="6">DNA-binding transcriptional LysR family regulator</fullName>
    </submittedName>
</protein>
<organism evidence="6 7">
    <name type="scientific">Faecalicatena orotica</name>
    <dbReference type="NCBI Taxonomy" id="1544"/>
    <lineage>
        <taxon>Bacteria</taxon>
        <taxon>Bacillati</taxon>
        <taxon>Bacillota</taxon>
        <taxon>Clostridia</taxon>
        <taxon>Lachnospirales</taxon>
        <taxon>Lachnospiraceae</taxon>
        <taxon>Faecalicatena</taxon>
    </lineage>
</organism>
<evidence type="ECO:0000259" key="5">
    <source>
        <dbReference type="PROSITE" id="PS50931"/>
    </source>
</evidence>
<keyword evidence="2" id="KW-0805">Transcription regulation</keyword>
<dbReference type="PANTHER" id="PTHR30126">
    <property type="entry name" value="HTH-TYPE TRANSCRIPTIONAL REGULATOR"/>
    <property type="match status" value="1"/>
</dbReference>
<evidence type="ECO:0000256" key="4">
    <source>
        <dbReference type="ARBA" id="ARBA00023163"/>
    </source>
</evidence>
<comment type="similarity">
    <text evidence="1">Belongs to the LysR transcriptional regulatory family.</text>
</comment>
<dbReference type="PROSITE" id="PS50931">
    <property type="entry name" value="HTH_LYSR"/>
    <property type="match status" value="1"/>
</dbReference>
<dbReference type="AlphaFoldDB" id="A0A2Y9BDG4"/>
<dbReference type="SUPFAM" id="SSF53850">
    <property type="entry name" value="Periplasmic binding protein-like II"/>
    <property type="match status" value="1"/>
</dbReference>